<dbReference type="AlphaFoldDB" id="A0A9N9IIE3"/>
<organism evidence="1 2">
    <name type="scientific">Funneliformis caledonium</name>
    <dbReference type="NCBI Taxonomy" id="1117310"/>
    <lineage>
        <taxon>Eukaryota</taxon>
        <taxon>Fungi</taxon>
        <taxon>Fungi incertae sedis</taxon>
        <taxon>Mucoromycota</taxon>
        <taxon>Glomeromycotina</taxon>
        <taxon>Glomeromycetes</taxon>
        <taxon>Glomerales</taxon>
        <taxon>Glomeraceae</taxon>
        <taxon>Funneliformis</taxon>
    </lineage>
</organism>
<evidence type="ECO:0000313" key="2">
    <source>
        <dbReference type="Proteomes" id="UP000789570"/>
    </source>
</evidence>
<dbReference type="EMBL" id="CAJVPQ010013928">
    <property type="protein sequence ID" value="CAG8737585.1"/>
    <property type="molecule type" value="Genomic_DNA"/>
</dbReference>
<accession>A0A9N9IIE3</accession>
<dbReference type="OrthoDB" id="2420909at2759"/>
<keyword evidence="2" id="KW-1185">Reference proteome</keyword>
<gene>
    <name evidence="1" type="ORF">FCALED_LOCUS15404</name>
</gene>
<protein>
    <submittedName>
        <fullName evidence="1">9892_t:CDS:1</fullName>
    </submittedName>
</protein>
<reference evidence="1" key="1">
    <citation type="submission" date="2021-06" db="EMBL/GenBank/DDBJ databases">
        <authorList>
            <person name="Kallberg Y."/>
            <person name="Tangrot J."/>
            <person name="Rosling A."/>
        </authorList>
    </citation>
    <scope>NUCLEOTIDE SEQUENCE</scope>
    <source>
        <strain evidence="1">UK204</strain>
    </source>
</reference>
<proteinExistence type="predicted"/>
<name>A0A9N9IIE3_9GLOM</name>
<comment type="caution">
    <text evidence="1">The sequence shown here is derived from an EMBL/GenBank/DDBJ whole genome shotgun (WGS) entry which is preliminary data.</text>
</comment>
<feature type="non-terminal residue" evidence="1">
    <location>
        <position position="1"/>
    </location>
</feature>
<evidence type="ECO:0000313" key="1">
    <source>
        <dbReference type="EMBL" id="CAG8737585.1"/>
    </source>
</evidence>
<dbReference type="Proteomes" id="UP000789570">
    <property type="component" value="Unassembled WGS sequence"/>
</dbReference>
<sequence>LNYKLNRIEGVINEELSQSSISYLNTSSLNSFHNTTYQDILLILLTTPLRPLLDLKSRSSSLTDFSFL</sequence>